<reference evidence="1" key="1">
    <citation type="submission" date="2017-07" db="EMBL/GenBank/DDBJ databases">
        <title>Taro Niue Genome Assembly and Annotation.</title>
        <authorList>
            <person name="Atibalentja N."/>
            <person name="Keating K."/>
            <person name="Fields C.J."/>
        </authorList>
    </citation>
    <scope>NUCLEOTIDE SEQUENCE</scope>
    <source>
        <strain evidence="1">Niue_2</strain>
        <tissue evidence="1">Leaf</tissue>
    </source>
</reference>
<proteinExistence type="predicted"/>
<comment type="caution">
    <text evidence="1">The sequence shown here is derived from an EMBL/GenBank/DDBJ whole genome shotgun (WGS) entry which is preliminary data.</text>
</comment>
<gene>
    <name evidence="1" type="ORF">Taro_026013</name>
</gene>
<name>A0A843VQ06_COLES</name>
<dbReference type="AlphaFoldDB" id="A0A843VQ06"/>
<evidence type="ECO:0000313" key="2">
    <source>
        <dbReference type="Proteomes" id="UP000652761"/>
    </source>
</evidence>
<keyword evidence="2" id="KW-1185">Reference proteome</keyword>
<evidence type="ECO:0000313" key="1">
    <source>
        <dbReference type="EMBL" id="MQL93369.1"/>
    </source>
</evidence>
<protein>
    <submittedName>
        <fullName evidence="1">Uncharacterized protein</fullName>
    </submittedName>
</protein>
<organism evidence="1 2">
    <name type="scientific">Colocasia esculenta</name>
    <name type="common">Wild taro</name>
    <name type="synonym">Arum esculentum</name>
    <dbReference type="NCBI Taxonomy" id="4460"/>
    <lineage>
        <taxon>Eukaryota</taxon>
        <taxon>Viridiplantae</taxon>
        <taxon>Streptophyta</taxon>
        <taxon>Embryophyta</taxon>
        <taxon>Tracheophyta</taxon>
        <taxon>Spermatophyta</taxon>
        <taxon>Magnoliopsida</taxon>
        <taxon>Liliopsida</taxon>
        <taxon>Araceae</taxon>
        <taxon>Aroideae</taxon>
        <taxon>Colocasieae</taxon>
        <taxon>Colocasia</taxon>
    </lineage>
</organism>
<dbReference type="Proteomes" id="UP000652761">
    <property type="component" value="Unassembled WGS sequence"/>
</dbReference>
<sequence>MGRGGRGGGTDRFCPRADVREDVDESASLWEEQEVLGYNRLIDHVGVHGQKRLTEALNKDSLVRQKEYLTESSSKSSSLTISHITGLIIGHCLYRWQESFASGKWGQPHVSTEVDLRRKHGHGKGIMQKEGRHSTCPEMFQMTQARTAPDGSVMWSNEQSRQVMDQMTQLMNPTPSEESDGTAHLAVLTLEEAFRQVFGRDRPRQIQCGGRTQTLRSWYKPSKGGSSSNTAYQRLLQEQSQQKFEIS</sequence>
<dbReference type="EMBL" id="NMUH01001554">
    <property type="protein sequence ID" value="MQL93369.1"/>
    <property type="molecule type" value="Genomic_DNA"/>
</dbReference>
<accession>A0A843VQ06</accession>